<evidence type="ECO:0000259" key="2">
    <source>
        <dbReference type="Pfam" id="PF02517"/>
    </source>
</evidence>
<feature type="domain" description="CAAX prenyl protease 2/Lysostaphin resistance protein A-like" evidence="2">
    <location>
        <begin position="169"/>
        <end position="259"/>
    </location>
</feature>
<accession>A0A014MGM3</accession>
<comment type="caution">
    <text evidence="3">The sequence shown here is derived from an EMBL/GenBank/DDBJ whole genome shotgun (WGS) entry which is preliminary data.</text>
</comment>
<dbReference type="InterPro" id="IPR003675">
    <property type="entry name" value="Rce1/LyrA-like_dom"/>
</dbReference>
<name>A0A014MGM3_9GAMM</name>
<gene>
    <name evidence="3" type="ORF">BG55_00955</name>
</gene>
<keyword evidence="4" id="KW-1185">Reference proteome</keyword>
<feature type="transmembrane region" description="Helical" evidence="1">
    <location>
        <begin position="225"/>
        <end position="242"/>
    </location>
</feature>
<dbReference type="PATRIC" id="fig|69222.5.peg.209"/>
<keyword evidence="3" id="KW-0378">Hydrolase</keyword>
<dbReference type="Pfam" id="PF02517">
    <property type="entry name" value="Rce1-like"/>
    <property type="match status" value="1"/>
</dbReference>
<dbReference type="GO" id="GO:0080120">
    <property type="term" value="P:CAAX-box protein maturation"/>
    <property type="evidence" value="ECO:0007669"/>
    <property type="project" value="UniProtKB-ARBA"/>
</dbReference>
<protein>
    <submittedName>
        <fullName evidence="3">CAAX protease</fullName>
    </submittedName>
</protein>
<dbReference type="AlphaFoldDB" id="A0A014MGM3"/>
<keyword evidence="1" id="KW-0812">Transmembrane</keyword>
<feature type="transmembrane region" description="Helical" evidence="1">
    <location>
        <begin position="169"/>
        <end position="188"/>
    </location>
</feature>
<dbReference type="GO" id="GO:0004175">
    <property type="term" value="F:endopeptidase activity"/>
    <property type="evidence" value="ECO:0007669"/>
    <property type="project" value="UniProtKB-ARBA"/>
</dbReference>
<organism evidence="3 4">
    <name type="scientific">Erwinia mallotivora</name>
    <dbReference type="NCBI Taxonomy" id="69222"/>
    <lineage>
        <taxon>Bacteria</taxon>
        <taxon>Pseudomonadati</taxon>
        <taxon>Pseudomonadota</taxon>
        <taxon>Gammaproteobacteria</taxon>
        <taxon>Enterobacterales</taxon>
        <taxon>Erwiniaceae</taxon>
        <taxon>Erwinia</taxon>
    </lineage>
</organism>
<evidence type="ECO:0000313" key="3">
    <source>
        <dbReference type="EMBL" id="EXU77239.1"/>
    </source>
</evidence>
<keyword evidence="1" id="KW-0472">Membrane</keyword>
<dbReference type="STRING" id="69222.BG55_00955"/>
<feature type="transmembrane region" description="Helical" evidence="1">
    <location>
        <begin position="38"/>
        <end position="55"/>
    </location>
</feature>
<feature type="transmembrane region" description="Helical" evidence="1">
    <location>
        <begin position="138"/>
        <end position="157"/>
    </location>
</feature>
<feature type="transmembrane region" description="Helical" evidence="1">
    <location>
        <begin position="249"/>
        <end position="269"/>
    </location>
</feature>
<feature type="transmembrane region" description="Helical" evidence="1">
    <location>
        <begin position="67"/>
        <end position="86"/>
    </location>
</feature>
<keyword evidence="1" id="KW-1133">Transmembrane helix</keyword>
<dbReference type="RefSeq" id="WP_034933284.1">
    <property type="nucleotide sequence ID" value="NZ_JFHN01000014.1"/>
</dbReference>
<feature type="transmembrane region" description="Helical" evidence="1">
    <location>
        <begin position="200"/>
        <end position="219"/>
    </location>
</feature>
<evidence type="ECO:0000256" key="1">
    <source>
        <dbReference type="SAM" id="Phobius"/>
    </source>
</evidence>
<dbReference type="EMBL" id="JFHN01000014">
    <property type="protein sequence ID" value="EXU77239.1"/>
    <property type="molecule type" value="Genomic_DNA"/>
</dbReference>
<evidence type="ECO:0000313" key="4">
    <source>
        <dbReference type="Proteomes" id="UP000019918"/>
    </source>
</evidence>
<proteinExistence type="predicted"/>
<dbReference type="Proteomes" id="UP000019918">
    <property type="component" value="Unassembled WGS sequence"/>
</dbReference>
<sequence length="274" mass="30243">MWYLLAASLFFLPFHLRISLALLAITLAVGVFNHTLQLPGLMALAGLAAVAIYRVKASEHSVAGRAAEFILVAASLALMLHLVPGFNNHQVVQAVKVGPESAPFSFWYNLDKALIPFLLLACLPTLLRRPAVSPANSLWWLVLLLAMPMLLLVATLSGGLRVELHAPEWLGSFMLANLFFVSLAEEALFRGYIQQRLSQLMGNIWGLLLAALLFGLAHIAGGPLLVFFATLTGIIYGLAWLWSGRIWLATLVHFCFNLLHLLFFTYPVWQHHPA</sequence>
<dbReference type="GO" id="GO:0006508">
    <property type="term" value="P:proteolysis"/>
    <property type="evidence" value="ECO:0007669"/>
    <property type="project" value="UniProtKB-KW"/>
</dbReference>
<keyword evidence="3" id="KW-0645">Protease</keyword>
<reference evidence="3 4" key="1">
    <citation type="submission" date="2014-02" db="EMBL/GenBank/DDBJ databases">
        <title>Draft genome of Erwinia mallotivora strain BT-MARDI, a papaya dieback pathogen.</title>
        <authorList>
            <person name="Redzuan R."/>
            <person name="Abu Bakar N."/>
            <person name="Badrun R."/>
            <person name="Mohd Raih M.F."/>
            <person name="Rozano L."/>
            <person name="Mat Amin N."/>
        </authorList>
    </citation>
    <scope>NUCLEOTIDE SEQUENCE [LARGE SCALE GENOMIC DNA]</scope>
    <source>
        <strain evidence="3 4">BT-MARDI</strain>
    </source>
</reference>
<feature type="transmembrane region" description="Helical" evidence="1">
    <location>
        <begin position="106"/>
        <end position="126"/>
    </location>
</feature>
<dbReference type="OrthoDB" id="5322702at2"/>